<evidence type="ECO:0000313" key="4">
    <source>
        <dbReference type="Proteomes" id="UP000504638"/>
    </source>
</evidence>
<dbReference type="GeneID" id="54416327"/>
<evidence type="ECO:0008006" key="6">
    <source>
        <dbReference type="Google" id="ProtNLM"/>
    </source>
</evidence>
<feature type="non-terminal residue" evidence="3">
    <location>
        <position position="1"/>
    </location>
</feature>
<keyword evidence="1" id="KW-0378">Hydrolase</keyword>
<dbReference type="SUPFAM" id="SSF56300">
    <property type="entry name" value="Metallo-dependent phosphatases"/>
    <property type="match status" value="1"/>
</dbReference>
<name>A0A6G1GDH8_9PEZI</name>
<evidence type="ECO:0000313" key="5">
    <source>
        <dbReference type="RefSeq" id="XP_033537724.1"/>
    </source>
</evidence>
<dbReference type="Proteomes" id="UP000504638">
    <property type="component" value="Unplaced"/>
</dbReference>
<keyword evidence="2" id="KW-0325">Glycoprotein</keyword>
<evidence type="ECO:0000256" key="2">
    <source>
        <dbReference type="ARBA" id="ARBA00023180"/>
    </source>
</evidence>
<dbReference type="AlphaFoldDB" id="A0A6G1GDH8"/>
<proteinExistence type="predicted"/>
<dbReference type="PANTHER" id="PTHR10340">
    <property type="entry name" value="SPHINGOMYELIN PHOSPHODIESTERASE"/>
    <property type="match status" value="1"/>
</dbReference>
<protein>
    <recommendedName>
        <fullName evidence="6">Calcineurin-like phosphoesterase domain-containing protein</fullName>
    </recommendedName>
</protein>
<dbReference type="PANTHER" id="PTHR10340:SF27">
    <property type="entry name" value="ACL091CP"/>
    <property type="match status" value="1"/>
</dbReference>
<feature type="non-terminal residue" evidence="3">
    <location>
        <position position="208"/>
    </location>
</feature>
<evidence type="ECO:0000256" key="1">
    <source>
        <dbReference type="ARBA" id="ARBA00022801"/>
    </source>
</evidence>
<organism evidence="3">
    <name type="scientific">Eremomyces bilateralis CBS 781.70</name>
    <dbReference type="NCBI Taxonomy" id="1392243"/>
    <lineage>
        <taxon>Eukaryota</taxon>
        <taxon>Fungi</taxon>
        <taxon>Dikarya</taxon>
        <taxon>Ascomycota</taxon>
        <taxon>Pezizomycotina</taxon>
        <taxon>Dothideomycetes</taxon>
        <taxon>Dothideomycetes incertae sedis</taxon>
        <taxon>Eremomycetales</taxon>
        <taxon>Eremomycetaceae</taxon>
        <taxon>Eremomyces</taxon>
    </lineage>
</organism>
<dbReference type="EMBL" id="ML975150">
    <property type="protein sequence ID" value="KAF1816093.1"/>
    <property type="molecule type" value="Genomic_DNA"/>
</dbReference>
<dbReference type="OrthoDB" id="282973at2759"/>
<reference evidence="5" key="2">
    <citation type="submission" date="2020-04" db="EMBL/GenBank/DDBJ databases">
        <authorList>
            <consortium name="NCBI Genome Project"/>
        </authorList>
    </citation>
    <scope>NUCLEOTIDE SEQUENCE</scope>
    <source>
        <strain evidence="5">CBS 781.70</strain>
    </source>
</reference>
<sequence>LSSPYNEQQIWNYAHVSELWKFHGWINEEESQQARLHYGGYSIKTHLSLRIITLKTDLWYRNNLFNFINSTDHDTSGMLRFLIDELQTAEDASERIWILGHVASGWDARGSLPKPSDLFYQIVDRFSPHVIAGIFFGHTHEDQVMVYYSNNGTEQTSEHALMTGWIGPSVTPLTRLNSGFRVYEVDTGDFSIYESWTFYTDVSTFSEL</sequence>
<accession>A0A6G1GDH8</accession>
<keyword evidence="4" id="KW-1185">Reference proteome</keyword>
<dbReference type="InterPro" id="IPR029052">
    <property type="entry name" value="Metallo-depent_PP-like"/>
</dbReference>
<reference evidence="3 5" key="1">
    <citation type="submission" date="2020-01" db="EMBL/GenBank/DDBJ databases">
        <authorList>
            <consortium name="DOE Joint Genome Institute"/>
            <person name="Haridas S."/>
            <person name="Albert R."/>
            <person name="Binder M."/>
            <person name="Bloem J."/>
            <person name="Labutti K."/>
            <person name="Salamov A."/>
            <person name="Andreopoulos B."/>
            <person name="Baker S.E."/>
            <person name="Barry K."/>
            <person name="Bills G."/>
            <person name="Bluhm B.H."/>
            <person name="Cannon C."/>
            <person name="Castanera R."/>
            <person name="Culley D.E."/>
            <person name="Daum C."/>
            <person name="Ezra D."/>
            <person name="Gonzalez J.B."/>
            <person name="Henrissat B."/>
            <person name="Kuo A."/>
            <person name="Liang C."/>
            <person name="Lipzen A."/>
            <person name="Lutzoni F."/>
            <person name="Magnuson J."/>
            <person name="Mondo S."/>
            <person name="Nolan M."/>
            <person name="Ohm R."/>
            <person name="Pangilinan J."/>
            <person name="Park H.-J."/>
            <person name="Ramirez L."/>
            <person name="Alfaro M."/>
            <person name="Sun H."/>
            <person name="Tritt A."/>
            <person name="Yoshinaga Y."/>
            <person name="Zwiers L.-H."/>
            <person name="Turgeon B.G."/>
            <person name="Goodwin S.B."/>
            <person name="Spatafora J.W."/>
            <person name="Crous P.W."/>
            <person name="Grigoriev I.V."/>
        </authorList>
    </citation>
    <scope>NUCLEOTIDE SEQUENCE</scope>
    <source>
        <strain evidence="3 5">CBS 781.70</strain>
    </source>
</reference>
<dbReference type="GO" id="GO:0008081">
    <property type="term" value="F:phosphoric diester hydrolase activity"/>
    <property type="evidence" value="ECO:0007669"/>
    <property type="project" value="TreeGrafter"/>
</dbReference>
<gene>
    <name evidence="3 5" type="ORF">P152DRAFT_382310</name>
</gene>
<dbReference type="RefSeq" id="XP_033537724.1">
    <property type="nucleotide sequence ID" value="XM_033675757.1"/>
</dbReference>
<reference evidence="5" key="3">
    <citation type="submission" date="2025-04" db="UniProtKB">
        <authorList>
            <consortium name="RefSeq"/>
        </authorList>
    </citation>
    <scope>IDENTIFICATION</scope>
    <source>
        <strain evidence="5">CBS 781.70</strain>
    </source>
</reference>
<evidence type="ECO:0000313" key="3">
    <source>
        <dbReference type="EMBL" id="KAF1816093.1"/>
    </source>
</evidence>